<evidence type="ECO:0000313" key="2">
    <source>
        <dbReference type="EMBL" id="GLF93168.1"/>
    </source>
</evidence>
<protein>
    <recommendedName>
        <fullName evidence="4">STAS domain-containing protein</fullName>
    </recommendedName>
</protein>
<sequence length="137" mass="14714">MRIQISAPGGGDGAVADLHRWLRLDDEVRRDTRIRLTHRPAPGTMGTVDIIDLVVGQSVAVLNLALSYAAWRAARRTAPPVTLTTPGATVTLTGASDDEIRRLVHLLNTRPPAEPTPPTPPDPPRQDAEDRPGPGAR</sequence>
<dbReference type="EMBL" id="BSBI01000001">
    <property type="protein sequence ID" value="GLF93168.1"/>
    <property type="molecule type" value="Genomic_DNA"/>
</dbReference>
<organism evidence="2 3">
    <name type="scientific">Streptomyces yaizuensis</name>
    <dbReference type="NCBI Taxonomy" id="2989713"/>
    <lineage>
        <taxon>Bacteria</taxon>
        <taxon>Bacillati</taxon>
        <taxon>Actinomycetota</taxon>
        <taxon>Actinomycetes</taxon>
        <taxon>Kitasatosporales</taxon>
        <taxon>Streptomycetaceae</taxon>
        <taxon>Streptomyces</taxon>
    </lineage>
</organism>
<evidence type="ECO:0000313" key="3">
    <source>
        <dbReference type="Proteomes" id="UP001291653"/>
    </source>
</evidence>
<proteinExistence type="predicted"/>
<dbReference type="Pfam" id="PF19953">
    <property type="entry name" value="EACC1"/>
    <property type="match status" value="1"/>
</dbReference>
<accession>A0ABQ5NS09</accession>
<dbReference type="InterPro" id="IPR045428">
    <property type="entry name" value="EACC1"/>
</dbReference>
<feature type="region of interest" description="Disordered" evidence="1">
    <location>
        <begin position="107"/>
        <end position="137"/>
    </location>
</feature>
<reference evidence="2 3" key="1">
    <citation type="submission" date="2022-10" db="EMBL/GenBank/DDBJ databases">
        <title>Draft genome sequence of Streptomyces sp. YSPA8.</title>
        <authorList>
            <person name="Moriuchi R."/>
            <person name="Dohra H."/>
            <person name="Yamamura H."/>
            <person name="Kodani S."/>
        </authorList>
    </citation>
    <scope>NUCLEOTIDE SEQUENCE [LARGE SCALE GENOMIC DNA]</scope>
    <source>
        <strain evidence="2 3">YSPA8</strain>
    </source>
</reference>
<comment type="caution">
    <text evidence="2">The sequence shown here is derived from an EMBL/GenBank/DDBJ whole genome shotgun (WGS) entry which is preliminary data.</text>
</comment>
<feature type="compositionally biased region" description="Pro residues" evidence="1">
    <location>
        <begin position="112"/>
        <end position="123"/>
    </location>
</feature>
<gene>
    <name evidence="2" type="ORF">SYYSPA8_02745</name>
</gene>
<feature type="compositionally biased region" description="Basic and acidic residues" evidence="1">
    <location>
        <begin position="124"/>
        <end position="137"/>
    </location>
</feature>
<dbReference type="RefSeq" id="WP_323445260.1">
    <property type="nucleotide sequence ID" value="NZ_BSBI01000001.1"/>
</dbReference>
<dbReference type="Proteomes" id="UP001291653">
    <property type="component" value="Unassembled WGS sequence"/>
</dbReference>
<evidence type="ECO:0008006" key="4">
    <source>
        <dbReference type="Google" id="ProtNLM"/>
    </source>
</evidence>
<keyword evidence="3" id="KW-1185">Reference proteome</keyword>
<name>A0ABQ5NS09_9ACTN</name>
<evidence type="ECO:0000256" key="1">
    <source>
        <dbReference type="SAM" id="MobiDB-lite"/>
    </source>
</evidence>